<comment type="caution">
    <text evidence="2">The sequence shown here is derived from an EMBL/GenBank/DDBJ whole genome shotgun (WGS) entry which is preliminary data.</text>
</comment>
<evidence type="ECO:0000256" key="1">
    <source>
        <dbReference type="SAM" id="MobiDB-lite"/>
    </source>
</evidence>
<name>A0A7W9HJE4_9PSEU</name>
<dbReference type="EMBL" id="JACHMO010000001">
    <property type="protein sequence ID" value="MBB5803387.1"/>
    <property type="molecule type" value="Genomic_DNA"/>
</dbReference>
<keyword evidence="3" id="KW-1185">Reference proteome</keyword>
<feature type="compositionally biased region" description="Basic and acidic residues" evidence="1">
    <location>
        <begin position="17"/>
        <end position="27"/>
    </location>
</feature>
<sequence>MRRGIGDVGELASFQRGEPRPGGRGERLGTQPPPRAPLGDPRRTSAAAAWRNAYLTGMLT</sequence>
<gene>
    <name evidence="2" type="ORF">F4560_003155</name>
</gene>
<dbReference type="RefSeq" id="WP_184920706.1">
    <property type="nucleotide sequence ID" value="NZ_JACHMO010000001.1"/>
</dbReference>
<accession>A0A7W9HJE4</accession>
<protein>
    <submittedName>
        <fullName evidence="2">Uncharacterized protein</fullName>
    </submittedName>
</protein>
<feature type="region of interest" description="Disordered" evidence="1">
    <location>
        <begin position="1"/>
        <end position="47"/>
    </location>
</feature>
<proteinExistence type="predicted"/>
<dbReference type="Proteomes" id="UP000552097">
    <property type="component" value="Unassembled WGS sequence"/>
</dbReference>
<reference evidence="2 3" key="1">
    <citation type="submission" date="2020-08" db="EMBL/GenBank/DDBJ databases">
        <title>Sequencing the genomes of 1000 actinobacteria strains.</title>
        <authorList>
            <person name="Klenk H.-P."/>
        </authorList>
    </citation>
    <scope>NUCLEOTIDE SEQUENCE [LARGE SCALE GENOMIC DNA]</scope>
    <source>
        <strain evidence="2 3">DSM 45486</strain>
    </source>
</reference>
<evidence type="ECO:0000313" key="3">
    <source>
        <dbReference type="Proteomes" id="UP000552097"/>
    </source>
</evidence>
<dbReference type="AlphaFoldDB" id="A0A7W9HJE4"/>
<organism evidence="2 3">
    <name type="scientific">Saccharothrix ecbatanensis</name>
    <dbReference type="NCBI Taxonomy" id="1105145"/>
    <lineage>
        <taxon>Bacteria</taxon>
        <taxon>Bacillati</taxon>
        <taxon>Actinomycetota</taxon>
        <taxon>Actinomycetes</taxon>
        <taxon>Pseudonocardiales</taxon>
        <taxon>Pseudonocardiaceae</taxon>
        <taxon>Saccharothrix</taxon>
    </lineage>
</organism>
<evidence type="ECO:0000313" key="2">
    <source>
        <dbReference type="EMBL" id="MBB5803387.1"/>
    </source>
</evidence>